<dbReference type="Pfam" id="PF08818">
    <property type="entry name" value="DUF1801"/>
    <property type="match status" value="1"/>
</dbReference>
<dbReference type="AlphaFoldDB" id="A0A4Q9BB34"/>
<keyword evidence="3" id="KW-1185">Reference proteome</keyword>
<evidence type="ECO:0000259" key="1">
    <source>
        <dbReference type="Pfam" id="PF08818"/>
    </source>
</evidence>
<evidence type="ECO:0000313" key="2">
    <source>
        <dbReference type="EMBL" id="TBH73330.1"/>
    </source>
</evidence>
<name>A0A4Q9BB34_9BACT</name>
<evidence type="ECO:0000313" key="3">
    <source>
        <dbReference type="Proteomes" id="UP000293583"/>
    </source>
</evidence>
<proteinExistence type="predicted"/>
<gene>
    <name evidence="2" type="ORF">EWU20_08130</name>
</gene>
<accession>A0A4Q9BB34</accession>
<dbReference type="Proteomes" id="UP000293583">
    <property type="component" value="Unassembled WGS sequence"/>
</dbReference>
<feature type="domain" description="YdhG-like" evidence="1">
    <location>
        <begin position="13"/>
        <end position="102"/>
    </location>
</feature>
<reference evidence="2 3" key="1">
    <citation type="submission" date="2019-02" db="EMBL/GenBank/DDBJ databases">
        <title>Genome of a new Bacteroidetes strain.</title>
        <authorList>
            <person name="Pitt A."/>
        </authorList>
    </citation>
    <scope>NUCLEOTIDE SEQUENCE [LARGE SCALE GENOMIC DNA]</scope>
    <source>
        <strain evidence="2 3">103A-SOEBACH</strain>
    </source>
</reference>
<dbReference type="RefSeq" id="WP_130896589.1">
    <property type="nucleotide sequence ID" value="NZ_CP049835.1"/>
</dbReference>
<sequence>MEEYIKTFPEATQKILIEVRDAIRSVVPEETEETMSYGMPTFKLNGNLIHFAAWNNHLGFYPTPSGIKNFVQELAPYEGSKGAIKFPYHSPMPLELIKEITLFRVQENLAKKKKGS</sequence>
<organism evidence="2 3">
    <name type="scientific">Aquirufa antheringensis</name>
    <dbReference type="NCBI Taxonomy" id="2516559"/>
    <lineage>
        <taxon>Bacteria</taxon>
        <taxon>Pseudomonadati</taxon>
        <taxon>Bacteroidota</taxon>
        <taxon>Cytophagia</taxon>
        <taxon>Cytophagales</taxon>
        <taxon>Flectobacillaceae</taxon>
        <taxon>Aquirufa</taxon>
    </lineage>
</organism>
<dbReference type="SUPFAM" id="SSF159888">
    <property type="entry name" value="YdhG-like"/>
    <property type="match status" value="1"/>
</dbReference>
<protein>
    <recommendedName>
        <fullName evidence="1">YdhG-like domain-containing protein</fullName>
    </recommendedName>
</protein>
<dbReference type="Gene3D" id="3.90.1150.200">
    <property type="match status" value="1"/>
</dbReference>
<dbReference type="EMBL" id="SEWY01000003">
    <property type="protein sequence ID" value="TBH73330.1"/>
    <property type="molecule type" value="Genomic_DNA"/>
</dbReference>
<comment type="caution">
    <text evidence="2">The sequence shown here is derived from an EMBL/GenBank/DDBJ whole genome shotgun (WGS) entry which is preliminary data.</text>
</comment>
<dbReference type="InterPro" id="IPR014922">
    <property type="entry name" value="YdhG-like"/>
</dbReference>
<dbReference type="OrthoDB" id="115213at2"/>